<evidence type="ECO:0000256" key="1">
    <source>
        <dbReference type="SAM" id="MobiDB-lite"/>
    </source>
</evidence>
<accession>A0ABD6CII4</accession>
<sequence>MELRDALPGGNRAVNVLLAVVFALVSIRSLRNGQRLRGALAGAGAVAFGAGATKSRASESDDGSEYEIGADSAGSTGTEPETVTETASEEQAATHGLTCASCGDPIRPGQRRGPNENGVIVHDDCA</sequence>
<feature type="transmembrane region" description="Helical" evidence="2">
    <location>
        <begin position="12"/>
        <end position="30"/>
    </location>
</feature>
<organism evidence="3 4">
    <name type="scientific">Halorientalis brevis</name>
    <dbReference type="NCBI Taxonomy" id="1126241"/>
    <lineage>
        <taxon>Archaea</taxon>
        <taxon>Methanobacteriati</taxon>
        <taxon>Methanobacteriota</taxon>
        <taxon>Stenosarchaea group</taxon>
        <taxon>Halobacteria</taxon>
        <taxon>Halobacteriales</taxon>
        <taxon>Haloarculaceae</taxon>
        <taxon>Halorientalis</taxon>
    </lineage>
</organism>
<evidence type="ECO:0000256" key="2">
    <source>
        <dbReference type="SAM" id="Phobius"/>
    </source>
</evidence>
<proteinExistence type="predicted"/>
<keyword evidence="2" id="KW-0472">Membrane</keyword>
<reference evidence="3 4" key="1">
    <citation type="journal article" date="2019" name="Int. J. Syst. Evol. Microbiol.">
        <title>The Global Catalogue of Microorganisms (GCM) 10K type strain sequencing project: providing services to taxonomists for standard genome sequencing and annotation.</title>
        <authorList>
            <consortium name="The Broad Institute Genomics Platform"/>
            <consortium name="The Broad Institute Genome Sequencing Center for Infectious Disease"/>
            <person name="Wu L."/>
            <person name="Ma J."/>
        </authorList>
    </citation>
    <scope>NUCLEOTIDE SEQUENCE [LARGE SCALE GENOMIC DNA]</scope>
    <source>
        <strain evidence="3 4">CGMCC 1.12125</strain>
    </source>
</reference>
<dbReference type="RefSeq" id="WP_247381180.1">
    <property type="nucleotide sequence ID" value="NZ_JALLGV010000009.1"/>
</dbReference>
<protein>
    <submittedName>
        <fullName evidence="3">DUF2892 domain-containing protein</fullName>
    </submittedName>
</protein>
<comment type="caution">
    <text evidence="3">The sequence shown here is derived from an EMBL/GenBank/DDBJ whole genome shotgun (WGS) entry which is preliminary data.</text>
</comment>
<evidence type="ECO:0000313" key="3">
    <source>
        <dbReference type="EMBL" id="MFD1589390.1"/>
    </source>
</evidence>
<keyword evidence="4" id="KW-1185">Reference proteome</keyword>
<keyword evidence="2" id="KW-1133">Transmembrane helix</keyword>
<keyword evidence="2" id="KW-0812">Transmembrane</keyword>
<evidence type="ECO:0000313" key="4">
    <source>
        <dbReference type="Proteomes" id="UP001597119"/>
    </source>
</evidence>
<dbReference type="AlphaFoldDB" id="A0ABD6CII4"/>
<dbReference type="EMBL" id="JBHUDJ010000015">
    <property type="protein sequence ID" value="MFD1589390.1"/>
    <property type="molecule type" value="Genomic_DNA"/>
</dbReference>
<dbReference type="Proteomes" id="UP001597119">
    <property type="component" value="Unassembled WGS sequence"/>
</dbReference>
<feature type="region of interest" description="Disordered" evidence="1">
    <location>
        <begin position="50"/>
        <end position="126"/>
    </location>
</feature>
<feature type="compositionally biased region" description="Polar residues" evidence="1">
    <location>
        <begin position="73"/>
        <end position="91"/>
    </location>
</feature>
<name>A0ABD6CII4_9EURY</name>
<gene>
    <name evidence="3" type="ORF">ACFR9U_20640</name>
</gene>